<dbReference type="Proteomes" id="UP000007110">
    <property type="component" value="Unassembled WGS sequence"/>
</dbReference>
<dbReference type="SMART" id="SM00115">
    <property type="entry name" value="CASc"/>
    <property type="match status" value="1"/>
</dbReference>
<dbReference type="EnsemblMetazoa" id="XM_030978616">
    <property type="protein sequence ID" value="XP_030834476"/>
    <property type="gene ID" value="LOC100888153"/>
</dbReference>
<proteinExistence type="inferred from homology"/>
<keyword evidence="3" id="KW-0053">Apoptosis</keyword>
<dbReference type="InParanoid" id="A0A7M7NG28"/>
<keyword evidence="4" id="KW-0378">Hydrolase</keyword>
<dbReference type="AlphaFoldDB" id="A0A7M7NG28"/>
<dbReference type="Gene3D" id="3.40.50.1460">
    <property type="match status" value="1"/>
</dbReference>
<comment type="similarity">
    <text evidence="1">Belongs to the peptidase C14A family.</text>
</comment>
<dbReference type="PRINTS" id="PR00376">
    <property type="entry name" value="IL1BCENZYME"/>
</dbReference>
<organism evidence="6 7">
    <name type="scientific">Strongylocentrotus purpuratus</name>
    <name type="common">Purple sea urchin</name>
    <dbReference type="NCBI Taxonomy" id="7668"/>
    <lineage>
        <taxon>Eukaryota</taxon>
        <taxon>Metazoa</taxon>
        <taxon>Echinodermata</taxon>
        <taxon>Eleutherozoa</taxon>
        <taxon>Echinozoa</taxon>
        <taxon>Echinoidea</taxon>
        <taxon>Euechinoidea</taxon>
        <taxon>Echinacea</taxon>
        <taxon>Camarodonta</taxon>
        <taxon>Echinidea</taxon>
        <taxon>Strongylocentrotidae</taxon>
        <taxon>Strongylocentrotus</taxon>
    </lineage>
</organism>
<dbReference type="PROSITE" id="PS50208">
    <property type="entry name" value="CASPASE_P20"/>
    <property type="match status" value="1"/>
</dbReference>
<dbReference type="PANTHER" id="PTHR47901">
    <property type="entry name" value="CASPASE RECRUITMENT DOMAIN-CONTAINING PROTEIN 18"/>
    <property type="match status" value="1"/>
</dbReference>
<dbReference type="GO" id="GO:0006915">
    <property type="term" value="P:apoptotic process"/>
    <property type="evidence" value="ECO:0007669"/>
    <property type="project" value="UniProtKB-KW"/>
</dbReference>
<name>A0A7M7NG28_STRPU</name>
<dbReference type="GeneID" id="100888153"/>
<protein>
    <recommendedName>
        <fullName evidence="5">Caspase family p20 domain-containing protein</fullName>
    </recommendedName>
</protein>
<evidence type="ECO:0000313" key="7">
    <source>
        <dbReference type="Proteomes" id="UP000007110"/>
    </source>
</evidence>
<accession>A0A7M7NG28</accession>
<keyword evidence="7" id="KW-1185">Reference proteome</keyword>
<dbReference type="GO" id="GO:0004197">
    <property type="term" value="F:cysteine-type endopeptidase activity"/>
    <property type="evidence" value="ECO:0007669"/>
    <property type="project" value="InterPro"/>
</dbReference>
<reference evidence="7" key="1">
    <citation type="submission" date="2015-02" db="EMBL/GenBank/DDBJ databases">
        <title>Genome sequencing for Strongylocentrotus purpuratus.</title>
        <authorList>
            <person name="Murali S."/>
            <person name="Liu Y."/>
            <person name="Vee V."/>
            <person name="English A."/>
            <person name="Wang M."/>
            <person name="Skinner E."/>
            <person name="Han Y."/>
            <person name="Muzny D.M."/>
            <person name="Worley K.C."/>
            <person name="Gibbs R.A."/>
        </authorList>
    </citation>
    <scope>NUCLEOTIDE SEQUENCE</scope>
</reference>
<sequence length="198" mass="22341">MKQAKPSEQQLDLEQSYKMDAVTKGHMFILNMTEDRTGSEVDVKNITHVFKEIGYEIETHSDLTAEDLKGKLKQFVEEDEEDPLRHKGMCSAVFLLMAHGNEEGIQCTDKKLVTTKFIRDTVSGMKNMNGKPKMIFYQCCRGDYCVCIESDNWMGILPTSLLEAIGTLVKGTGLRNILGTDSRELYFHSHNAAKAPKV</sequence>
<evidence type="ECO:0000313" key="6">
    <source>
        <dbReference type="EnsemblMetazoa" id="XP_030834476"/>
    </source>
</evidence>
<dbReference type="PANTHER" id="PTHR47901:SF8">
    <property type="entry name" value="CASPASE-3"/>
    <property type="match status" value="1"/>
</dbReference>
<dbReference type="GO" id="GO:0006508">
    <property type="term" value="P:proteolysis"/>
    <property type="evidence" value="ECO:0007669"/>
    <property type="project" value="UniProtKB-KW"/>
</dbReference>
<evidence type="ECO:0000256" key="3">
    <source>
        <dbReference type="ARBA" id="ARBA00022703"/>
    </source>
</evidence>
<evidence type="ECO:0000259" key="5">
    <source>
        <dbReference type="PROSITE" id="PS50208"/>
    </source>
</evidence>
<dbReference type="InterPro" id="IPR002398">
    <property type="entry name" value="Pept_C14"/>
</dbReference>
<dbReference type="InterPro" id="IPR015917">
    <property type="entry name" value="Pept_C14A"/>
</dbReference>
<evidence type="ECO:0000256" key="4">
    <source>
        <dbReference type="ARBA" id="ARBA00022801"/>
    </source>
</evidence>
<dbReference type="Pfam" id="PF00656">
    <property type="entry name" value="Peptidase_C14"/>
    <property type="match status" value="1"/>
</dbReference>
<evidence type="ECO:0000256" key="1">
    <source>
        <dbReference type="ARBA" id="ARBA00010134"/>
    </source>
</evidence>
<dbReference type="OrthoDB" id="6116485at2759"/>
<dbReference type="SUPFAM" id="SSF52129">
    <property type="entry name" value="Caspase-like"/>
    <property type="match status" value="1"/>
</dbReference>
<feature type="domain" description="Caspase family p20" evidence="5">
    <location>
        <begin position="28"/>
        <end position="144"/>
    </location>
</feature>
<reference evidence="6" key="2">
    <citation type="submission" date="2021-01" db="UniProtKB">
        <authorList>
            <consortium name="EnsemblMetazoa"/>
        </authorList>
    </citation>
    <scope>IDENTIFICATION</scope>
</reference>
<dbReference type="RefSeq" id="XP_030834476.1">
    <property type="nucleotide sequence ID" value="XM_030978616.1"/>
</dbReference>
<keyword evidence="2" id="KW-0645">Protease</keyword>
<dbReference type="KEGG" id="spu:100888153"/>
<dbReference type="InterPro" id="IPR029030">
    <property type="entry name" value="Caspase-like_dom_sf"/>
</dbReference>
<dbReference type="FunFam" id="3.40.50.1460:FF:000078">
    <property type="entry name" value="Uncharacterized protein"/>
    <property type="match status" value="1"/>
</dbReference>
<dbReference type="InterPro" id="IPR011600">
    <property type="entry name" value="Pept_C14_caspase"/>
</dbReference>
<dbReference type="InterPro" id="IPR001309">
    <property type="entry name" value="Pept_C14_p20"/>
</dbReference>
<evidence type="ECO:0000256" key="2">
    <source>
        <dbReference type="ARBA" id="ARBA00022670"/>
    </source>
</evidence>